<dbReference type="HAMAP" id="MF_00161">
    <property type="entry name" value="LspA"/>
    <property type="match status" value="1"/>
</dbReference>
<comment type="catalytic activity">
    <reaction evidence="9 10">
        <text>Release of signal peptides from bacterial membrane prolipoproteins. Hydrolyzes -Xaa-Yaa-Zaa-|-(S,diacylglyceryl)Cys-, in which Xaa is hydrophobic (preferably Leu), and Yaa (Ala or Ser) and Zaa (Gly or Ala) have small, neutral side chains.</text>
        <dbReference type="EC" id="3.4.23.36"/>
    </reaction>
</comment>
<evidence type="ECO:0000313" key="13">
    <source>
        <dbReference type="Proteomes" id="UP001523392"/>
    </source>
</evidence>
<comment type="similarity">
    <text evidence="1 9 11">Belongs to the peptidase A8 family.</text>
</comment>
<feature type="transmembrane region" description="Helical" evidence="9">
    <location>
        <begin position="20"/>
        <end position="41"/>
    </location>
</feature>
<feature type="transmembrane region" description="Helical" evidence="9">
    <location>
        <begin position="79"/>
        <end position="99"/>
    </location>
</feature>
<dbReference type="GO" id="GO:0004190">
    <property type="term" value="F:aspartic-type endopeptidase activity"/>
    <property type="evidence" value="ECO:0007669"/>
    <property type="project" value="UniProtKB-EC"/>
</dbReference>
<dbReference type="InterPro" id="IPR001872">
    <property type="entry name" value="Peptidase_A8"/>
</dbReference>
<accession>A0ABT1D2J7</accession>
<keyword evidence="3 9" id="KW-0645">Protease</keyword>
<evidence type="ECO:0000256" key="6">
    <source>
        <dbReference type="ARBA" id="ARBA00022801"/>
    </source>
</evidence>
<evidence type="ECO:0000256" key="4">
    <source>
        <dbReference type="ARBA" id="ARBA00022692"/>
    </source>
</evidence>
<proteinExistence type="inferred from homology"/>
<keyword evidence="13" id="KW-1185">Reference proteome</keyword>
<name>A0ABT1D2J7_9PROT</name>
<dbReference type="PANTHER" id="PTHR33695:SF1">
    <property type="entry name" value="LIPOPROTEIN SIGNAL PEPTIDASE"/>
    <property type="match status" value="1"/>
</dbReference>
<dbReference type="EC" id="3.4.23.36" evidence="9"/>
<comment type="subcellular location">
    <subcellularLocation>
        <location evidence="9">Cell membrane</location>
        <topology evidence="9">Multi-pass membrane protein</topology>
    </subcellularLocation>
</comment>
<dbReference type="Proteomes" id="UP001523392">
    <property type="component" value="Unassembled WGS sequence"/>
</dbReference>
<feature type="transmembrane region" description="Helical" evidence="9">
    <location>
        <begin position="143"/>
        <end position="164"/>
    </location>
</feature>
<evidence type="ECO:0000256" key="11">
    <source>
        <dbReference type="RuleBase" id="RU004181"/>
    </source>
</evidence>
<organism evidence="12 13">
    <name type="scientific">Siccirubricoccus soli</name>
    <dbReference type="NCBI Taxonomy" id="2899147"/>
    <lineage>
        <taxon>Bacteria</taxon>
        <taxon>Pseudomonadati</taxon>
        <taxon>Pseudomonadota</taxon>
        <taxon>Alphaproteobacteria</taxon>
        <taxon>Acetobacterales</taxon>
        <taxon>Roseomonadaceae</taxon>
        <taxon>Siccirubricoccus</taxon>
    </lineage>
</organism>
<evidence type="ECO:0000256" key="10">
    <source>
        <dbReference type="RuleBase" id="RU000594"/>
    </source>
</evidence>
<evidence type="ECO:0000256" key="5">
    <source>
        <dbReference type="ARBA" id="ARBA00022750"/>
    </source>
</evidence>
<evidence type="ECO:0000313" key="12">
    <source>
        <dbReference type="EMBL" id="MCO6416127.1"/>
    </source>
</evidence>
<keyword evidence="2 9" id="KW-1003">Cell membrane</keyword>
<keyword evidence="5 9" id="KW-0064">Aspartyl protease</keyword>
<sequence length="185" mass="19789">MAEQATTVGVHRPSGLRLAWAWSAVTALLALALDQATKWWVLTELMDSPRVIPVTPFFNLVLGRNRGVSFGLLSADHPAAPWLLSSLALVIVAGLVVWMTRDRRPGMAAAVGLIAGGALGNVVDRLRHGAVTDFLDFHAAGYHWPAFNLADTAIFVGVALLLLVGGKDEAARAELRDPVLKAERP</sequence>
<dbReference type="NCBIfam" id="TIGR00077">
    <property type="entry name" value="lspA"/>
    <property type="match status" value="1"/>
</dbReference>
<comment type="function">
    <text evidence="9 10">This protein specifically catalyzes the removal of signal peptides from prolipoproteins.</text>
</comment>
<dbReference type="PRINTS" id="PR00781">
    <property type="entry name" value="LIPOSIGPTASE"/>
</dbReference>
<dbReference type="Pfam" id="PF01252">
    <property type="entry name" value="Peptidase_A8"/>
    <property type="match status" value="1"/>
</dbReference>
<comment type="pathway">
    <text evidence="9">Protein modification; lipoprotein biosynthesis (signal peptide cleavage).</text>
</comment>
<keyword evidence="4 9" id="KW-0812">Transmembrane</keyword>
<gene>
    <name evidence="9 12" type="primary">lspA</name>
    <name evidence="12" type="ORF">JYK14_08100</name>
</gene>
<keyword evidence="8 9" id="KW-0472">Membrane</keyword>
<evidence type="ECO:0000256" key="3">
    <source>
        <dbReference type="ARBA" id="ARBA00022670"/>
    </source>
</evidence>
<protein>
    <recommendedName>
        <fullName evidence="9">Lipoprotein signal peptidase</fullName>
        <ecNumber evidence="9">3.4.23.36</ecNumber>
    </recommendedName>
    <alternativeName>
        <fullName evidence="9">Prolipoprotein signal peptidase</fullName>
    </alternativeName>
    <alternativeName>
        <fullName evidence="9">Signal peptidase II</fullName>
        <shortName evidence="9">SPase II</shortName>
    </alternativeName>
</protein>
<feature type="transmembrane region" description="Helical" evidence="9">
    <location>
        <begin position="106"/>
        <end position="123"/>
    </location>
</feature>
<evidence type="ECO:0000256" key="9">
    <source>
        <dbReference type="HAMAP-Rule" id="MF_00161"/>
    </source>
</evidence>
<evidence type="ECO:0000256" key="2">
    <source>
        <dbReference type="ARBA" id="ARBA00022475"/>
    </source>
</evidence>
<evidence type="ECO:0000256" key="1">
    <source>
        <dbReference type="ARBA" id="ARBA00006139"/>
    </source>
</evidence>
<evidence type="ECO:0000256" key="8">
    <source>
        <dbReference type="ARBA" id="ARBA00023136"/>
    </source>
</evidence>
<feature type="active site" evidence="9">
    <location>
        <position position="133"/>
    </location>
</feature>
<dbReference type="PANTHER" id="PTHR33695">
    <property type="entry name" value="LIPOPROTEIN SIGNAL PEPTIDASE"/>
    <property type="match status" value="1"/>
</dbReference>
<reference evidence="12 13" key="1">
    <citation type="submission" date="2021-12" db="EMBL/GenBank/DDBJ databases">
        <title>Siccirubricoccus leaddurans sp. nov., a high concentration Zn2+ tolerance bacterium.</title>
        <authorList>
            <person name="Cao Y."/>
        </authorList>
    </citation>
    <scope>NUCLEOTIDE SEQUENCE [LARGE SCALE GENOMIC DNA]</scope>
    <source>
        <strain evidence="12 13">KC 17139</strain>
    </source>
</reference>
<evidence type="ECO:0000256" key="7">
    <source>
        <dbReference type="ARBA" id="ARBA00022989"/>
    </source>
</evidence>
<dbReference type="RefSeq" id="WP_252952737.1">
    <property type="nucleotide sequence ID" value="NZ_JAFIRR010000048.1"/>
</dbReference>
<dbReference type="PROSITE" id="PS00855">
    <property type="entry name" value="SPASE_II"/>
    <property type="match status" value="1"/>
</dbReference>
<comment type="caution">
    <text evidence="12">The sequence shown here is derived from an EMBL/GenBank/DDBJ whole genome shotgun (WGS) entry which is preliminary data.</text>
</comment>
<keyword evidence="7 9" id="KW-1133">Transmembrane helix</keyword>
<keyword evidence="6 9" id="KW-0378">Hydrolase</keyword>
<dbReference type="EMBL" id="JAFIRR010000048">
    <property type="protein sequence ID" value="MCO6416127.1"/>
    <property type="molecule type" value="Genomic_DNA"/>
</dbReference>
<feature type="active site" evidence="9">
    <location>
        <position position="151"/>
    </location>
</feature>